<dbReference type="Gene3D" id="3.40.50.300">
    <property type="entry name" value="P-loop containing nucleotide triphosphate hydrolases"/>
    <property type="match status" value="1"/>
</dbReference>
<evidence type="ECO:0000313" key="6">
    <source>
        <dbReference type="Proteomes" id="UP000199012"/>
    </source>
</evidence>
<keyword evidence="6" id="KW-1185">Reference proteome</keyword>
<accession>A0A1I1AQ21</accession>
<dbReference type="Proteomes" id="UP000199012">
    <property type="component" value="Unassembled WGS sequence"/>
</dbReference>
<feature type="domain" description="ABC transporter" evidence="4">
    <location>
        <begin position="23"/>
        <end position="248"/>
    </location>
</feature>
<dbReference type="PROSITE" id="PS50893">
    <property type="entry name" value="ABC_TRANSPORTER_2"/>
    <property type="match status" value="1"/>
</dbReference>
<dbReference type="GO" id="GO:0016887">
    <property type="term" value="F:ATP hydrolysis activity"/>
    <property type="evidence" value="ECO:0007669"/>
    <property type="project" value="InterPro"/>
</dbReference>
<dbReference type="InterPro" id="IPR003439">
    <property type="entry name" value="ABC_transporter-like_ATP-bd"/>
</dbReference>
<evidence type="ECO:0000256" key="1">
    <source>
        <dbReference type="ARBA" id="ARBA00022448"/>
    </source>
</evidence>
<dbReference type="InterPro" id="IPR027417">
    <property type="entry name" value="P-loop_NTPase"/>
</dbReference>
<dbReference type="InterPro" id="IPR051782">
    <property type="entry name" value="ABC_Transporter_VariousFunc"/>
</dbReference>
<reference evidence="5 6" key="1">
    <citation type="submission" date="2016-10" db="EMBL/GenBank/DDBJ databases">
        <authorList>
            <person name="de Groot N.N."/>
        </authorList>
    </citation>
    <scope>NUCLEOTIDE SEQUENCE [LARGE SCALE GENOMIC DNA]</scope>
    <source>
        <strain evidence="5 6">CGMCC 4.6945</strain>
    </source>
</reference>
<dbReference type="Pfam" id="PF00005">
    <property type="entry name" value="ABC_tran"/>
    <property type="match status" value="1"/>
</dbReference>
<sequence length="318" mass="33942">MSTGPSTGPSTGTRTGASTDVAIATSGLTRSYGATTALEGATLALEAGRVHGLLGRNGAGKTTLLRLLTGLDRPTAGTARLLGEDPFENPRLAGRFCFVKESQVYPESFRVHHVLRAASLLFPRWDDDRAAELVDRFALPTRRPVKKLSRGMTSALGVVVGLAARAEVTLFDEPYLGLDAVARQLFYDALLEEVALEPRTVVLSTHLIDEVDHLLERVVVVDHGRVVLDADADEVRGSAVEVTGPSAAVDAFTGGRRLLRREVLGGTARATVATRATREERARADRLGVDLAPVSLQQVVVGLTTAAEPARPLQEVLR</sequence>
<evidence type="ECO:0000313" key="5">
    <source>
        <dbReference type="EMBL" id="SFB38578.1"/>
    </source>
</evidence>
<dbReference type="EMBL" id="FOKA01000019">
    <property type="protein sequence ID" value="SFB38578.1"/>
    <property type="molecule type" value="Genomic_DNA"/>
</dbReference>
<protein>
    <submittedName>
        <fullName evidence="5">ABC-2 type transport system ATP-binding protein</fullName>
    </submittedName>
</protein>
<dbReference type="OrthoDB" id="9804819at2"/>
<dbReference type="PANTHER" id="PTHR42939:SF1">
    <property type="entry name" value="ABC TRANSPORTER ATP-BINDING PROTEIN ALBC-RELATED"/>
    <property type="match status" value="1"/>
</dbReference>
<keyword evidence="3 5" id="KW-0067">ATP-binding</keyword>
<dbReference type="RefSeq" id="WP_090034644.1">
    <property type="nucleotide sequence ID" value="NZ_BONM01000051.1"/>
</dbReference>
<evidence type="ECO:0000259" key="4">
    <source>
        <dbReference type="PROSITE" id="PS50893"/>
    </source>
</evidence>
<dbReference type="SUPFAM" id="SSF52540">
    <property type="entry name" value="P-loop containing nucleoside triphosphate hydrolases"/>
    <property type="match status" value="1"/>
</dbReference>
<keyword evidence="2" id="KW-0547">Nucleotide-binding</keyword>
<dbReference type="STRING" id="988821.SAMN05421867_11953"/>
<proteinExistence type="predicted"/>
<evidence type="ECO:0000256" key="3">
    <source>
        <dbReference type="ARBA" id="ARBA00022840"/>
    </source>
</evidence>
<evidence type="ECO:0000256" key="2">
    <source>
        <dbReference type="ARBA" id="ARBA00022741"/>
    </source>
</evidence>
<gene>
    <name evidence="5" type="ORF">SAMN05421867_11953</name>
</gene>
<dbReference type="PANTHER" id="PTHR42939">
    <property type="entry name" value="ABC TRANSPORTER ATP-BINDING PROTEIN ALBC-RELATED"/>
    <property type="match status" value="1"/>
</dbReference>
<name>A0A1I1AQ21_9CELL</name>
<keyword evidence="1" id="KW-0813">Transport</keyword>
<dbReference type="AlphaFoldDB" id="A0A1I1AQ21"/>
<dbReference type="GO" id="GO:0005524">
    <property type="term" value="F:ATP binding"/>
    <property type="evidence" value="ECO:0007669"/>
    <property type="project" value="UniProtKB-KW"/>
</dbReference>
<organism evidence="5 6">
    <name type="scientific">Cellulomonas marina</name>
    <dbReference type="NCBI Taxonomy" id="988821"/>
    <lineage>
        <taxon>Bacteria</taxon>
        <taxon>Bacillati</taxon>
        <taxon>Actinomycetota</taxon>
        <taxon>Actinomycetes</taxon>
        <taxon>Micrococcales</taxon>
        <taxon>Cellulomonadaceae</taxon>
        <taxon>Cellulomonas</taxon>
    </lineage>
</organism>